<dbReference type="EMBL" id="CAUYUJ010005164">
    <property type="protein sequence ID" value="CAK0812507.1"/>
    <property type="molecule type" value="Genomic_DNA"/>
</dbReference>
<keyword evidence="7" id="KW-0418">Kinase</keyword>
<evidence type="ECO:0000313" key="15">
    <source>
        <dbReference type="Proteomes" id="UP001189429"/>
    </source>
</evidence>
<evidence type="ECO:0000256" key="3">
    <source>
        <dbReference type="ARBA" id="ARBA00011738"/>
    </source>
</evidence>
<evidence type="ECO:0000256" key="1">
    <source>
        <dbReference type="ARBA" id="ARBA00001946"/>
    </source>
</evidence>
<dbReference type="SUPFAM" id="SSF56059">
    <property type="entry name" value="Glutathione synthetase ATP-binding domain-like"/>
    <property type="match status" value="1"/>
</dbReference>
<evidence type="ECO:0000313" key="14">
    <source>
        <dbReference type="EMBL" id="CAK0812507.1"/>
    </source>
</evidence>
<dbReference type="PANTHER" id="PTHR46999">
    <property type="entry name" value="ALPHA-GLUCAN WATER DIKINASE 1, CHLOROPLASTIC-RELATED"/>
    <property type="match status" value="1"/>
</dbReference>
<dbReference type="Proteomes" id="UP001189429">
    <property type="component" value="Unassembled WGS sequence"/>
</dbReference>
<evidence type="ECO:0000256" key="5">
    <source>
        <dbReference type="ARBA" id="ARBA00022723"/>
    </source>
</evidence>
<comment type="caution">
    <text evidence="14">The sequence shown here is derived from an EMBL/GenBank/DDBJ whole genome shotgun (WGS) entry which is preliminary data.</text>
</comment>
<gene>
    <name evidence="14" type="ORF">PCOR1329_LOCUS16782</name>
</gene>
<sequence length="799" mass="85473">MAHAQEALGGALAAKTASAVGRAQRVLLRLCAPAVPRGNSGGGDAIRHGILNIMRTHGIKEGHRPGIDCQFIGQWHQKLHTNSAPDDIIICEGYLRFLGSGNPEDMFGHLHNCGITREDLGKMCTMGFVDHTKSGRKGLNVNPLHLPQLTHDMNGYLNLLKHVHGGTDLFSLCEACKGQYPDHGAECMAFEIFHARDDPFTMGKIVELRRRLEHSLGKRDVLMLDVAMEEQQRSLAERTRLADLGRDPLLDYLKVLLQGLALSRREPSLDHGVALFERLARDGEKWGAEWCKLMHAACDRLSLVVTSTIDEVVSLLQGCADKLREAGAKSGAVFAPDEKVLEAFGEETGRCLTERVVAQALKCLMPQLRRGAGLGPWEVVSQGGGGGAVGKVAVMAALPAAVEPAEAPMVAVVETMTGWEDIPAGIVALLLPASQAVDTLSHVAIRARNQRVLLASCDDDAQLEALRAAKGSRLRVEVSTQGVEWRTATEKDQGGKAAQQAQAPVQVKVAKPPPPPAAVLPSKKFIEHRKCLGGKSLHLAELAPKDGAYQVPQSVTVPFGMFEKALAADENADVREELQELCEEGDWAAARECIVSYLAVPAEVEQGLAAELRAAGAPALPSSADAWGRALKGVWASKWSERAVSSRRQMQIPDSALFLAVLCQPLFPSAYAFVIHTRSPLPGAKADEQLIELCVGLGESLVSNSPGRALSASVGPSGTPVVVHTYPSRSPTASLHQRAAPTFFARTRTGRTWKALPARACTTPSPWWAARTSPSTTPRSPCCSTAASGRPCSAGSGRG</sequence>
<keyword evidence="10" id="KW-0119">Carbohydrate metabolism</keyword>
<evidence type="ECO:0000256" key="2">
    <source>
        <dbReference type="ARBA" id="ARBA00007837"/>
    </source>
</evidence>
<evidence type="ECO:0000256" key="9">
    <source>
        <dbReference type="ARBA" id="ARBA00022842"/>
    </source>
</evidence>
<feature type="compositionally biased region" description="Low complexity" evidence="11">
    <location>
        <begin position="496"/>
        <end position="510"/>
    </location>
</feature>
<comment type="similarity">
    <text evidence="2">Belongs to the PEP-utilizing enzyme family.</text>
</comment>
<dbReference type="Gene3D" id="3.30.1490.20">
    <property type="entry name" value="ATP-grasp fold, A domain"/>
    <property type="match status" value="1"/>
</dbReference>
<feature type="region of interest" description="Disordered" evidence="11">
    <location>
        <begin position="769"/>
        <end position="799"/>
    </location>
</feature>
<protein>
    <recommendedName>
        <fullName evidence="16">Pyruvate phosphate dikinase AMP/ATP-binding domain-containing protein</fullName>
    </recommendedName>
</protein>
<evidence type="ECO:0000256" key="4">
    <source>
        <dbReference type="ARBA" id="ARBA00022679"/>
    </source>
</evidence>
<proteinExistence type="inferred from homology"/>
<keyword evidence="15" id="KW-1185">Reference proteome</keyword>
<evidence type="ECO:0000256" key="11">
    <source>
        <dbReference type="SAM" id="MobiDB-lite"/>
    </source>
</evidence>
<feature type="domain" description="Alpha-glucan water dikinase phosphohistidine-like" evidence="13">
    <location>
        <begin position="377"/>
        <end position="492"/>
    </location>
</feature>
<organism evidence="14 15">
    <name type="scientific">Prorocentrum cordatum</name>
    <dbReference type="NCBI Taxonomy" id="2364126"/>
    <lineage>
        <taxon>Eukaryota</taxon>
        <taxon>Sar</taxon>
        <taxon>Alveolata</taxon>
        <taxon>Dinophyceae</taxon>
        <taxon>Prorocentrales</taxon>
        <taxon>Prorocentraceae</taxon>
        <taxon>Prorocentrum</taxon>
    </lineage>
</organism>
<dbReference type="Pfam" id="PF22973">
    <property type="entry name" value="GWD1_pHisD"/>
    <property type="match status" value="1"/>
</dbReference>
<feature type="non-terminal residue" evidence="14">
    <location>
        <position position="799"/>
    </location>
</feature>
<evidence type="ECO:0000256" key="6">
    <source>
        <dbReference type="ARBA" id="ARBA00022741"/>
    </source>
</evidence>
<comment type="subunit">
    <text evidence="3">Homodimer.</text>
</comment>
<evidence type="ECO:0008006" key="16">
    <source>
        <dbReference type="Google" id="ProtNLM"/>
    </source>
</evidence>
<keyword evidence="8" id="KW-0067">ATP-binding</keyword>
<evidence type="ECO:0000256" key="7">
    <source>
        <dbReference type="ARBA" id="ARBA00022777"/>
    </source>
</evidence>
<dbReference type="InterPro" id="IPR002192">
    <property type="entry name" value="PPDK_AMP/ATP-bd"/>
</dbReference>
<reference evidence="14" key="1">
    <citation type="submission" date="2023-10" db="EMBL/GenBank/DDBJ databases">
        <authorList>
            <person name="Chen Y."/>
            <person name="Shah S."/>
            <person name="Dougan E. K."/>
            <person name="Thang M."/>
            <person name="Chan C."/>
        </authorList>
    </citation>
    <scope>NUCLEOTIDE SEQUENCE [LARGE SCALE GENOMIC DNA]</scope>
</reference>
<comment type="cofactor">
    <cofactor evidence="1">
        <name>Mg(2+)</name>
        <dbReference type="ChEBI" id="CHEBI:18420"/>
    </cofactor>
</comment>
<evidence type="ECO:0000256" key="10">
    <source>
        <dbReference type="ARBA" id="ARBA00023277"/>
    </source>
</evidence>
<evidence type="ECO:0000259" key="12">
    <source>
        <dbReference type="Pfam" id="PF01326"/>
    </source>
</evidence>
<dbReference type="InterPro" id="IPR054481">
    <property type="entry name" value="GWD1_pHisD"/>
</dbReference>
<accession>A0ABN9R2F5</accession>
<feature type="region of interest" description="Disordered" evidence="11">
    <location>
        <begin position="487"/>
        <end position="514"/>
    </location>
</feature>
<keyword evidence="6" id="KW-0547">Nucleotide-binding</keyword>
<name>A0ABN9R2F5_9DINO</name>
<keyword evidence="5" id="KW-0479">Metal-binding</keyword>
<keyword evidence="4" id="KW-0808">Transferase</keyword>
<evidence type="ECO:0000256" key="8">
    <source>
        <dbReference type="ARBA" id="ARBA00022840"/>
    </source>
</evidence>
<feature type="domain" description="Pyruvate phosphate dikinase AMP/ATP-binding" evidence="12">
    <location>
        <begin position="625"/>
        <end position="704"/>
    </location>
</feature>
<evidence type="ECO:0000259" key="13">
    <source>
        <dbReference type="Pfam" id="PF22973"/>
    </source>
</evidence>
<dbReference type="PANTHER" id="PTHR46999:SF1">
    <property type="entry name" value="ALPHA-GLUCAN WATER DIKINASE 1, CHLOROPLASTIC"/>
    <property type="match status" value="1"/>
</dbReference>
<feature type="compositionally biased region" description="Low complexity" evidence="11">
    <location>
        <begin position="769"/>
        <end position="786"/>
    </location>
</feature>
<keyword evidence="9" id="KW-0460">Magnesium</keyword>
<dbReference type="InterPro" id="IPR013815">
    <property type="entry name" value="ATP_grasp_subdomain_1"/>
</dbReference>
<dbReference type="Pfam" id="PF01326">
    <property type="entry name" value="PPDK_N"/>
    <property type="match status" value="1"/>
</dbReference>